<organism evidence="1 2">
    <name type="scientific">Mesorhizobium plurifarium</name>
    <dbReference type="NCBI Taxonomy" id="69974"/>
    <lineage>
        <taxon>Bacteria</taxon>
        <taxon>Pseudomonadati</taxon>
        <taxon>Pseudomonadota</taxon>
        <taxon>Alphaproteobacteria</taxon>
        <taxon>Hyphomicrobiales</taxon>
        <taxon>Phyllobacteriaceae</taxon>
        <taxon>Mesorhizobium</taxon>
    </lineage>
</organism>
<dbReference type="AlphaFoldDB" id="A0A090DDK4"/>
<dbReference type="Proteomes" id="UP000045285">
    <property type="component" value="Unassembled WGS sequence"/>
</dbReference>
<evidence type="ECO:0000313" key="1">
    <source>
        <dbReference type="EMBL" id="CDX11413.1"/>
    </source>
</evidence>
<protein>
    <submittedName>
        <fullName evidence="1">Uncharacterized protein</fullName>
    </submittedName>
</protein>
<accession>A0A090DDK4</accession>
<dbReference type="EMBL" id="CCMZ01000001">
    <property type="protein sequence ID" value="CDX11413.1"/>
    <property type="molecule type" value="Genomic_DNA"/>
</dbReference>
<name>A0A090DDK4_MESPL</name>
<proteinExistence type="predicted"/>
<gene>
    <name evidence="1" type="ORF">MPL3356_10039</name>
</gene>
<evidence type="ECO:0000313" key="2">
    <source>
        <dbReference type="Proteomes" id="UP000045285"/>
    </source>
</evidence>
<reference evidence="2" key="1">
    <citation type="submission" date="2014-08" db="EMBL/GenBank/DDBJ databases">
        <authorList>
            <person name="Moulin L."/>
        </authorList>
    </citation>
    <scope>NUCLEOTIDE SEQUENCE [LARGE SCALE GENOMIC DNA]</scope>
</reference>
<keyword evidence="2" id="KW-1185">Reference proteome</keyword>
<sequence>MAASHTRSAWPSPVCETLSSYERHRQGKSDGHCEEDLITNAFNSHSAGETCVRGA</sequence>